<evidence type="ECO:0000313" key="15">
    <source>
        <dbReference type="Proteomes" id="UP000027284"/>
    </source>
</evidence>
<dbReference type="CDD" id="cd03789">
    <property type="entry name" value="GT9_LPS_heptosyltransferase"/>
    <property type="match status" value="1"/>
</dbReference>
<dbReference type="AlphaFoldDB" id="A0A062XYJ1"/>
<evidence type="ECO:0000256" key="8">
    <source>
        <dbReference type="ARBA" id="ARBA00023136"/>
    </source>
</evidence>
<keyword evidence="4" id="KW-0997">Cell inner membrane</keyword>
<evidence type="ECO:0000256" key="12">
    <source>
        <dbReference type="ARBA" id="ARBA00044330"/>
    </source>
</evidence>
<evidence type="ECO:0000256" key="2">
    <source>
        <dbReference type="ARBA" id="ARBA00004713"/>
    </source>
</evidence>
<dbReference type="PANTHER" id="PTHR30160">
    <property type="entry name" value="TETRAACYLDISACCHARIDE 4'-KINASE-RELATED"/>
    <property type="match status" value="1"/>
</dbReference>
<keyword evidence="8" id="KW-0472">Membrane</keyword>
<evidence type="ECO:0000256" key="7">
    <source>
        <dbReference type="ARBA" id="ARBA00022985"/>
    </source>
</evidence>
<evidence type="ECO:0000256" key="5">
    <source>
        <dbReference type="ARBA" id="ARBA00022676"/>
    </source>
</evidence>
<dbReference type="InterPro" id="IPR051199">
    <property type="entry name" value="LPS_LOS_Heptosyltrfase"/>
</dbReference>
<sequence length="332" mass="35540">MATRFLLTRLSALGDIVHTWPLAVVLAQHGEVVWLVEERFSPLVALHPAVRHCVPVATKRWRHTPWGQTVRAEAKKAMDTLRVLAPEVALDPQGLVKSALWATLAGIPRRLGFAPSHRRERISGLFYTETVTPRAELTHVVDLNLTLAEALPLPVRYGTAPDGSFLRPHLPNPPEEAFAVQLFPGSGHPQKNWPPRLFAQLARKLTELGLPVTVFWGPGERAIAEDVVRQAPEARLAPPTDLLQLASCLAAARAVVGGDTGPIHLAASLGTPTVAVHVATDPARNAPRGPRVAVVSGARTGASRGRAATGAARPVEMAEVLSALQGLLTEAV</sequence>
<dbReference type="RefSeq" id="WP_038047377.1">
    <property type="nucleotide sequence ID" value="NZ_JMFG01000007.1"/>
</dbReference>
<dbReference type="GO" id="GO:0005829">
    <property type="term" value="C:cytosol"/>
    <property type="evidence" value="ECO:0007669"/>
    <property type="project" value="TreeGrafter"/>
</dbReference>
<evidence type="ECO:0000256" key="4">
    <source>
        <dbReference type="ARBA" id="ARBA00022519"/>
    </source>
</evidence>
<dbReference type="EC" id="2.4.99.23" evidence="10"/>
<evidence type="ECO:0000256" key="11">
    <source>
        <dbReference type="ARBA" id="ARBA00044190"/>
    </source>
</evidence>
<keyword evidence="3" id="KW-1003">Cell membrane</keyword>
<evidence type="ECO:0000313" key="14">
    <source>
        <dbReference type="EMBL" id="KDA54494.1"/>
    </source>
</evidence>
<dbReference type="GO" id="GO:0008713">
    <property type="term" value="F:ADP-heptose-lipopolysaccharide heptosyltransferase activity"/>
    <property type="evidence" value="ECO:0007669"/>
    <property type="project" value="TreeGrafter"/>
</dbReference>
<evidence type="ECO:0000256" key="10">
    <source>
        <dbReference type="ARBA" id="ARBA00044041"/>
    </source>
</evidence>
<keyword evidence="15" id="KW-1185">Reference proteome</keyword>
<dbReference type="Pfam" id="PF01075">
    <property type="entry name" value="Glyco_transf_9"/>
    <property type="match status" value="1"/>
</dbReference>
<keyword evidence="5" id="KW-0328">Glycosyltransferase</keyword>
<evidence type="ECO:0000256" key="13">
    <source>
        <dbReference type="ARBA" id="ARBA00049201"/>
    </source>
</evidence>
<organism evidence="14 15">
    <name type="scientific">Thermoanaerobaculum aquaticum</name>
    <dbReference type="NCBI Taxonomy" id="1312852"/>
    <lineage>
        <taxon>Bacteria</taxon>
        <taxon>Pseudomonadati</taxon>
        <taxon>Acidobacteriota</taxon>
        <taxon>Thermoanaerobaculia</taxon>
        <taxon>Thermoanaerobaculales</taxon>
        <taxon>Thermoanaerobaculaceae</taxon>
        <taxon>Thermoanaerobaculum</taxon>
    </lineage>
</organism>
<comment type="catalytic activity">
    <reaction evidence="13">
        <text>an alpha-Kdo-(2-&gt;4)-alpha-Kdo-(2-&gt;6)-lipid A + ADP-L-glycero-beta-D-manno-heptose = an L-alpha-D-Hep-(1-&gt;5)-[alpha-Kdo-(2-&gt;4)]-alpha-Kdo-(2-&gt;6)-lipid A + ADP + H(+)</text>
        <dbReference type="Rhea" id="RHEA:74067"/>
        <dbReference type="ChEBI" id="CHEBI:15378"/>
        <dbReference type="ChEBI" id="CHEBI:61506"/>
        <dbReference type="ChEBI" id="CHEBI:176431"/>
        <dbReference type="ChEBI" id="CHEBI:193068"/>
        <dbReference type="ChEBI" id="CHEBI:456216"/>
        <dbReference type="EC" id="2.4.99.23"/>
    </reaction>
</comment>
<proteinExistence type="inferred from homology"/>
<evidence type="ECO:0000256" key="6">
    <source>
        <dbReference type="ARBA" id="ARBA00022679"/>
    </source>
</evidence>
<dbReference type="Gene3D" id="3.40.50.2000">
    <property type="entry name" value="Glycogen Phosphorylase B"/>
    <property type="match status" value="2"/>
</dbReference>
<dbReference type="InterPro" id="IPR011908">
    <property type="entry name" value="LipoPS_heptosylTferase-I"/>
</dbReference>
<dbReference type="GO" id="GO:0009244">
    <property type="term" value="P:lipopolysaccharide core region biosynthetic process"/>
    <property type="evidence" value="ECO:0007669"/>
    <property type="project" value="InterPro"/>
</dbReference>
<dbReference type="OrthoDB" id="9797795at2"/>
<keyword evidence="6" id="KW-0808">Transferase</keyword>
<dbReference type="PANTHER" id="PTHR30160:SF19">
    <property type="entry name" value="LIPOPOLYSACCHARIDE HEPTOSYLTRANSFERASE 1"/>
    <property type="match status" value="1"/>
</dbReference>
<gene>
    <name evidence="14" type="ORF">EG19_11015</name>
</gene>
<dbReference type="InterPro" id="IPR002201">
    <property type="entry name" value="Glyco_trans_9"/>
</dbReference>
<comment type="caution">
    <text evidence="14">The sequence shown here is derived from an EMBL/GenBank/DDBJ whole genome shotgun (WGS) entry which is preliminary data.</text>
</comment>
<evidence type="ECO:0000256" key="3">
    <source>
        <dbReference type="ARBA" id="ARBA00022475"/>
    </source>
</evidence>
<evidence type="ECO:0000256" key="9">
    <source>
        <dbReference type="ARBA" id="ARBA00043995"/>
    </source>
</evidence>
<dbReference type="Proteomes" id="UP000027284">
    <property type="component" value="Unassembled WGS sequence"/>
</dbReference>
<dbReference type="GO" id="GO:0005886">
    <property type="term" value="C:plasma membrane"/>
    <property type="evidence" value="ECO:0007669"/>
    <property type="project" value="UniProtKB-SubCell"/>
</dbReference>
<dbReference type="NCBIfam" id="TIGR02193">
    <property type="entry name" value="heptsyl_trn_I"/>
    <property type="match status" value="1"/>
</dbReference>
<protein>
    <recommendedName>
        <fullName evidence="11">Lipopolysaccharide heptosyltransferase 1</fullName>
        <ecNumber evidence="10">2.4.99.23</ecNumber>
    </recommendedName>
    <alternativeName>
        <fullName evidence="12">ADP-heptose:lipopolysaccharide heptosyltransferase I</fullName>
    </alternativeName>
</protein>
<comment type="similarity">
    <text evidence="9">Belongs to the glycosyltransferase 9 family.</text>
</comment>
<dbReference type="SUPFAM" id="SSF53756">
    <property type="entry name" value="UDP-Glycosyltransferase/glycogen phosphorylase"/>
    <property type="match status" value="1"/>
</dbReference>
<comment type="pathway">
    <text evidence="2">Bacterial outer membrane biogenesis; LPS core biosynthesis.</text>
</comment>
<dbReference type="STRING" id="1312852.EG19_11015"/>
<name>A0A062XYJ1_9BACT</name>
<accession>A0A062XYJ1</accession>
<comment type="subcellular location">
    <subcellularLocation>
        <location evidence="1">Cell inner membrane</location>
        <topology evidence="1">Peripheral membrane protein</topology>
        <orientation evidence="1">Cytoplasmic side</orientation>
    </subcellularLocation>
</comment>
<keyword evidence="7" id="KW-0448">Lipopolysaccharide biosynthesis</keyword>
<evidence type="ECO:0000256" key="1">
    <source>
        <dbReference type="ARBA" id="ARBA00004515"/>
    </source>
</evidence>
<reference evidence="14 15" key="1">
    <citation type="submission" date="2014-04" db="EMBL/GenBank/DDBJ databases">
        <title>The Genome Sequence of Thermoanaerobaculum aquaticum MP-01, The First Cultivated Group 23 Acidobacterium.</title>
        <authorList>
            <person name="Stamps B.W."/>
            <person name="Losey N.A."/>
            <person name="Lawson P.A."/>
            <person name="Stevenson B.S."/>
        </authorList>
    </citation>
    <scope>NUCLEOTIDE SEQUENCE [LARGE SCALE GENOMIC DNA]</scope>
    <source>
        <strain evidence="14 15">MP-01</strain>
    </source>
</reference>
<dbReference type="EMBL" id="JMFG01000007">
    <property type="protein sequence ID" value="KDA54494.1"/>
    <property type="molecule type" value="Genomic_DNA"/>
</dbReference>